<proteinExistence type="predicted"/>
<keyword evidence="2" id="KW-1185">Reference proteome</keyword>
<name>A0A8J1YBC5_OWEFU</name>
<dbReference type="Proteomes" id="UP000749559">
    <property type="component" value="Unassembled WGS sequence"/>
</dbReference>
<organism evidence="1 2">
    <name type="scientific">Owenia fusiformis</name>
    <name type="common">Polychaete worm</name>
    <dbReference type="NCBI Taxonomy" id="6347"/>
    <lineage>
        <taxon>Eukaryota</taxon>
        <taxon>Metazoa</taxon>
        <taxon>Spiralia</taxon>
        <taxon>Lophotrochozoa</taxon>
        <taxon>Annelida</taxon>
        <taxon>Polychaeta</taxon>
        <taxon>Sedentaria</taxon>
        <taxon>Canalipalpata</taxon>
        <taxon>Sabellida</taxon>
        <taxon>Oweniida</taxon>
        <taxon>Oweniidae</taxon>
        <taxon>Owenia</taxon>
    </lineage>
</organism>
<evidence type="ECO:0000313" key="2">
    <source>
        <dbReference type="Proteomes" id="UP000749559"/>
    </source>
</evidence>
<reference evidence="1" key="1">
    <citation type="submission" date="2022-03" db="EMBL/GenBank/DDBJ databases">
        <authorList>
            <person name="Martin C."/>
        </authorList>
    </citation>
    <scope>NUCLEOTIDE SEQUENCE</scope>
</reference>
<sequence>MDERFNTIWNTGSNNMQPNDDSLYGIFDLCDQEDTDVEFVAANKKQEGNIAEDDLPDIEVPNERQHKFSGGQMWSNCNPSTTAANKNIKSVGAAICNRTNRRIFSDVSPKIVVSPSMSSDDDDLLVNHLQLAETSINSAHHQNATTWNKSTESECAISPMTTDLVMSQESPIIGHMISERAVEPSSFVTHSLKPADDYDNPTADISNQSASKCPDRFEASMVRNDPNVVHTSLPFPRRDHNVAPTSMFAASLGNEKDLNEAEETFDNIFSGIF</sequence>
<protein>
    <submittedName>
        <fullName evidence="1">Uncharacterized protein</fullName>
    </submittedName>
</protein>
<evidence type="ECO:0000313" key="1">
    <source>
        <dbReference type="EMBL" id="CAH1800544.1"/>
    </source>
</evidence>
<gene>
    <name evidence="1" type="ORF">OFUS_LOCUS24413</name>
</gene>
<dbReference type="EMBL" id="CAIIXF020000012">
    <property type="protein sequence ID" value="CAH1800544.1"/>
    <property type="molecule type" value="Genomic_DNA"/>
</dbReference>
<dbReference type="AlphaFoldDB" id="A0A8J1YBC5"/>
<accession>A0A8J1YBC5</accession>
<comment type="caution">
    <text evidence="1">The sequence shown here is derived from an EMBL/GenBank/DDBJ whole genome shotgun (WGS) entry which is preliminary data.</text>
</comment>